<dbReference type="SMART" id="SM00727">
    <property type="entry name" value="STI1"/>
    <property type="match status" value="1"/>
</dbReference>
<comment type="subcellular location">
    <subcellularLocation>
        <location evidence="5">Nucleus</location>
    </subcellularLocation>
    <subcellularLocation>
        <location evidence="5">Cytoplasm</location>
    </subcellularLocation>
</comment>
<dbReference type="FunCoup" id="Q5CXV9">
    <property type="interactions" value="379"/>
</dbReference>
<evidence type="ECO:0000256" key="3">
    <source>
        <dbReference type="ARBA" id="ARBA00023204"/>
    </source>
</evidence>
<dbReference type="InterPro" id="IPR015940">
    <property type="entry name" value="UBA"/>
</dbReference>
<dbReference type="Pfam" id="PF00240">
    <property type="entry name" value="ubiquitin"/>
    <property type="match status" value="1"/>
</dbReference>
<feature type="region of interest" description="Disordered" evidence="6">
    <location>
        <begin position="100"/>
        <end position="144"/>
    </location>
</feature>
<evidence type="ECO:0000259" key="7">
    <source>
        <dbReference type="PROSITE" id="PS50030"/>
    </source>
</evidence>
<dbReference type="FunFam" id="1.10.8.10:FF:000002">
    <property type="entry name" value="UV excision repair protein RAD23 homolog"/>
    <property type="match status" value="1"/>
</dbReference>
<dbReference type="Pfam" id="PF00627">
    <property type="entry name" value="UBA"/>
    <property type="match status" value="2"/>
</dbReference>
<comment type="similarity">
    <text evidence="5">Belongs to the RAD23 family.</text>
</comment>
<comment type="caution">
    <text evidence="9">The sequence shown here is derived from an EMBL/GenBank/DDBJ whole genome shotgun (WGS) entry which is preliminary data.</text>
</comment>
<keyword evidence="1" id="KW-0677">Repeat</keyword>
<dbReference type="OMA" id="PHMLEPI"/>
<dbReference type="InterPro" id="IPR000626">
    <property type="entry name" value="Ubiquitin-like_dom"/>
</dbReference>
<feature type="domain" description="UBA" evidence="7">
    <location>
        <begin position="153"/>
        <end position="193"/>
    </location>
</feature>
<dbReference type="PANTHER" id="PTHR10621:SF0">
    <property type="entry name" value="UV EXCISION REPAIR PROTEIN RAD23"/>
    <property type="match status" value="1"/>
</dbReference>
<keyword evidence="2 5" id="KW-0227">DNA damage</keyword>
<dbReference type="InterPro" id="IPR006636">
    <property type="entry name" value="STI1_HS-bd"/>
</dbReference>
<dbReference type="PANTHER" id="PTHR10621">
    <property type="entry name" value="UV EXCISION REPAIR PROTEIN RAD23"/>
    <property type="match status" value="1"/>
</dbReference>
<dbReference type="InterPro" id="IPR029071">
    <property type="entry name" value="Ubiquitin-like_domsf"/>
</dbReference>
<keyword evidence="10" id="KW-1185">Reference proteome</keyword>
<dbReference type="Gene3D" id="1.10.10.540">
    <property type="entry name" value="XPC-binding domain"/>
    <property type="match status" value="1"/>
</dbReference>
<dbReference type="OrthoDB" id="419317at2759"/>
<evidence type="ECO:0000256" key="4">
    <source>
        <dbReference type="ARBA" id="ARBA00023242"/>
    </source>
</evidence>
<feature type="compositionally biased region" description="Polar residues" evidence="6">
    <location>
        <begin position="204"/>
        <end position="235"/>
    </location>
</feature>
<evidence type="ECO:0000313" key="10">
    <source>
        <dbReference type="Proteomes" id="UP000006726"/>
    </source>
</evidence>
<dbReference type="SUPFAM" id="SSF54236">
    <property type="entry name" value="Ubiquitin-like"/>
    <property type="match status" value="1"/>
</dbReference>
<dbReference type="GO" id="GO:0043161">
    <property type="term" value="P:proteasome-mediated ubiquitin-dependent protein catabolic process"/>
    <property type="evidence" value="ECO:0007669"/>
    <property type="project" value="UniProtKB-UniRule"/>
</dbReference>
<feature type="non-terminal residue" evidence="9">
    <location>
        <position position="1"/>
    </location>
</feature>
<evidence type="ECO:0000256" key="1">
    <source>
        <dbReference type="ARBA" id="ARBA00022737"/>
    </source>
</evidence>
<dbReference type="KEGG" id="cpv:cgd7_4730"/>
<dbReference type="CDD" id="cd01805">
    <property type="entry name" value="Ubl_Rad23"/>
    <property type="match status" value="1"/>
</dbReference>
<evidence type="ECO:0000256" key="5">
    <source>
        <dbReference type="RuleBase" id="RU367049"/>
    </source>
</evidence>
<dbReference type="GO" id="GO:0003684">
    <property type="term" value="F:damaged DNA binding"/>
    <property type="evidence" value="ECO:0007669"/>
    <property type="project" value="UniProtKB-UniRule"/>
</dbReference>
<keyword evidence="3 5" id="KW-0234">DNA repair</keyword>
<feature type="compositionally biased region" description="Polar residues" evidence="6">
    <location>
        <begin position="121"/>
        <end position="141"/>
    </location>
</feature>
<evidence type="ECO:0000256" key="2">
    <source>
        <dbReference type="ARBA" id="ARBA00022763"/>
    </source>
</evidence>
<dbReference type="SUPFAM" id="SSF101238">
    <property type="entry name" value="XPC-binding domain"/>
    <property type="match status" value="1"/>
</dbReference>
<evidence type="ECO:0000259" key="8">
    <source>
        <dbReference type="PROSITE" id="PS50053"/>
    </source>
</evidence>
<dbReference type="RefSeq" id="XP_628621.1">
    <property type="nucleotide sequence ID" value="XM_628619.1"/>
</dbReference>
<dbReference type="GO" id="GO:0006289">
    <property type="term" value="P:nucleotide-excision repair"/>
    <property type="evidence" value="ECO:0007669"/>
    <property type="project" value="UniProtKB-UniRule"/>
</dbReference>
<dbReference type="SMART" id="SM00213">
    <property type="entry name" value="UBQ"/>
    <property type="match status" value="1"/>
</dbReference>
<protein>
    <recommendedName>
        <fullName evidence="5">UV excision repair protein RAD23</fullName>
    </recommendedName>
</protein>
<organism evidence="9 10">
    <name type="scientific">Cryptosporidium parvum (strain Iowa II)</name>
    <dbReference type="NCBI Taxonomy" id="353152"/>
    <lineage>
        <taxon>Eukaryota</taxon>
        <taxon>Sar</taxon>
        <taxon>Alveolata</taxon>
        <taxon>Apicomplexa</taxon>
        <taxon>Conoidasida</taxon>
        <taxon>Coccidia</taxon>
        <taxon>Eucoccidiorida</taxon>
        <taxon>Eimeriorina</taxon>
        <taxon>Cryptosporidiidae</taxon>
        <taxon>Cryptosporidium</taxon>
    </lineage>
</organism>
<dbReference type="Gene3D" id="1.10.8.10">
    <property type="entry name" value="DNA helicase RuvA subunit, C-terminal domain"/>
    <property type="match status" value="2"/>
</dbReference>
<gene>
    <name evidence="9" type="ORF">cgd7_4730</name>
</gene>
<dbReference type="PROSITE" id="PS50030">
    <property type="entry name" value="UBA"/>
    <property type="match status" value="2"/>
</dbReference>
<feature type="compositionally biased region" description="Low complexity" evidence="6">
    <location>
        <begin position="103"/>
        <end position="120"/>
    </location>
</feature>
<dbReference type="InterPro" id="IPR036353">
    <property type="entry name" value="XPC-bd_sf"/>
</dbReference>
<feature type="region of interest" description="Disordered" evidence="6">
    <location>
        <begin position="198"/>
        <end position="235"/>
    </location>
</feature>
<dbReference type="Gene3D" id="3.10.20.90">
    <property type="entry name" value="Phosphatidylinositol 3-kinase Catalytic Subunit, Chain A, domain 1"/>
    <property type="match status" value="1"/>
</dbReference>
<dbReference type="AlphaFoldDB" id="Q5CXV9"/>
<evidence type="ECO:0000313" key="9">
    <source>
        <dbReference type="EMBL" id="EAK90648.1"/>
    </source>
</evidence>
<dbReference type="InParanoid" id="Q5CXV9"/>
<dbReference type="SMART" id="SM00165">
    <property type="entry name" value="UBA"/>
    <property type="match status" value="2"/>
</dbReference>
<dbReference type="SUPFAM" id="SSF46934">
    <property type="entry name" value="UBA-like"/>
    <property type="match status" value="2"/>
</dbReference>
<dbReference type="GO" id="GO:0005829">
    <property type="term" value="C:cytosol"/>
    <property type="evidence" value="ECO:0007669"/>
    <property type="project" value="TreeGrafter"/>
</dbReference>
<dbReference type="InterPro" id="IPR004806">
    <property type="entry name" value="Rad23"/>
</dbReference>
<dbReference type="GeneID" id="3371951"/>
<dbReference type="GO" id="GO:0043130">
    <property type="term" value="F:ubiquitin binding"/>
    <property type="evidence" value="ECO:0007669"/>
    <property type="project" value="UniProtKB-UniRule"/>
</dbReference>
<comment type="function">
    <text evidence="5">Multiubiquitin chain receptor involved in modulation of proteasomal degradation. Involved in nucleotide excision repair.</text>
</comment>
<dbReference type="PROSITE" id="PS50053">
    <property type="entry name" value="UBIQUITIN_2"/>
    <property type="match status" value="1"/>
</dbReference>
<dbReference type="Pfam" id="PF09280">
    <property type="entry name" value="XPC-binding"/>
    <property type="match status" value="1"/>
</dbReference>
<dbReference type="Proteomes" id="UP000006726">
    <property type="component" value="Chromosome 7"/>
</dbReference>
<keyword evidence="5" id="KW-0963">Cytoplasm</keyword>
<name>Q5CXV9_CRYPI</name>
<dbReference type="InterPro" id="IPR009060">
    <property type="entry name" value="UBA-like_sf"/>
</dbReference>
<dbReference type="FunFam" id="1.10.8.10:FF:000003">
    <property type="entry name" value="UV excision repair protein RAD23 homolog"/>
    <property type="match status" value="1"/>
</dbReference>
<accession>Q5CXV9</accession>
<feature type="domain" description="UBA" evidence="7">
    <location>
        <begin position="312"/>
        <end position="352"/>
    </location>
</feature>
<sequence length="362" mass="40043">VKQKKTIKGRKKSIQKNLRNAMKIKIRTVQNTEMEVEVEADYSIEKVKQAIQELNPVMEASRLKLIFAGRILNDSQTVQDVGIKEGERLVVLLSKGASQKAAESQQNKQNNTSNESNTNTDPAASATTSNIQAQSGNSDPSIDSRASALLTGTELEKTITNIVNMGFEREQVTRAMRAAFNNPDRAVEYLTSGLPIPENPVAPNHTNITPVNSNASLNAGLTSSEDLSSEQLPGNLESLRTNPLFQQLRSVVQQDPRILPELLVRIGQSNPEILQLITENQEEFIRMMERTDSDEVGETSQFPMQTTIQLTPQEAESVERLQALGFPRNAVIEAYLICEKNEELAANYLLENSADFFTDGAN</sequence>
<feature type="domain" description="Ubiquitin-like" evidence="8">
    <location>
        <begin position="22"/>
        <end position="98"/>
    </location>
</feature>
<proteinExistence type="inferred from homology"/>
<dbReference type="GO" id="GO:0031593">
    <property type="term" value="F:polyubiquitin modification-dependent protein binding"/>
    <property type="evidence" value="ECO:0007669"/>
    <property type="project" value="UniProtKB-UniRule"/>
</dbReference>
<dbReference type="InterPro" id="IPR015360">
    <property type="entry name" value="XPC-bd"/>
</dbReference>
<dbReference type="GO" id="GO:0070628">
    <property type="term" value="F:proteasome binding"/>
    <property type="evidence" value="ECO:0007669"/>
    <property type="project" value="TreeGrafter"/>
</dbReference>
<dbReference type="STRING" id="353152.Q5CXV9"/>
<evidence type="ECO:0000256" key="6">
    <source>
        <dbReference type="SAM" id="MobiDB-lite"/>
    </source>
</evidence>
<dbReference type="PRINTS" id="PR01839">
    <property type="entry name" value="RAD23PROTEIN"/>
</dbReference>
<dbReference type="GO" id="GO:0005654">
    <property type="term" value="C:nucleoplasm"/>
    <property type="evidence" value="ECO:0007669"/>
    <property type="project" value="TreeGrafter"/>
</dbReference>
<dbReference type="CDD" id="cd14280">
    <property type="entry name" value="UBA1_Rad23_like"/>
    <property type="match status" value="1"/>
</dbReference>
<reference evidence="9 10" key="1">
    <citation type="journal article" date="2004" name="Science">
        <title>Complete genome sequence of the apicomplexan, Cryptosporidium parvum.</title>
        <authorList>
            <person name="Abrahamsen M.S."/>
            <person name="Templeton T.J."/>
            <person name="Enomoto S."/>
            <person name="Abrahante J.E."/>
            <person name="Zhu G."/>
            <person name="Lancto C.A."/>
            <person name="Deng M."/>
            <person name="Liu C."/>
            <person name="Widmer G."/>
            <person name="Tzipori S."/>
            <person name="Buck G.A."/>
            <person name="Xu P."/>
            <person name="Bankier A.T."/>
            <person name="Dear P.H."/>
            <person name="Konfortov B.A."/>
            <person name="Spriggs H.F."/>
            <person name="Iyer L."/>
            <person name="Anantharaman V."/>
            <person name="Aravind L."/>
            <person name="Kapur V."/>
        </authorList>
    </citation>
    <scope>NUCLEOTIDE SEQUENCE [LARGE SCALE GENOMIC DNA]</scope>
    <source>
        <strain evidence="10">Iowa II</strain>
    </source>
</reference>
<keyword evidence="4 5" id="KW-0539">Nucleus</keyword>
<dbReference type="EMBL" id="AAEE01000001">
    <property type="protein sequence ID" value="EAK90648.1"/>
    <property type="molecule type" value="Genomic_DNA"/>
</dbReference>
<dbReference type="NCBIfam" id="TIGR00601">
    <property type="entry name" value="rad23"/>
    <property type="match status" value="1"/>
</dbReference>